<accession>J9CZS6</accession>
<dbReference type="EMBL" id="AMCI01001361">
    <property type="protein sequence ID" value="EJX05791.1"/>
    <property type="molecule type" value="Genomic_DNA"/>
</dbReference>
<organism evidence="1">
    <name type="scientific">gut metagenome</name>
    <dbReference type="NCBI Taxonomy" id="749906"/>
    <lineage>
        <taxon>unclassified sequences</taxon>
        <taxon>metagenomes</taxon>
        <taxon>organismal metagenomes</taxon>
    </lineage>
</organism>
<name>J9CZS6_9ZZZZ</name>
<gene>
    <name evidence="1" type="ORF">EVA_06106</name>
</gene>
<reference evidence="1" key="1">
    <citation type="journal article" date="2012" name="PLoS ONE">
        <title>Gene sets for utilization of primary and secondary nutrition supplies in the distal gut of endangered iberian lynx.</title>
        <authorList>
            <person name="Alcaide M."/>
            <person name="Messina E."/>
            <person name="Richter M."/>
            <person name="Bargiela R."/>
            <person name="Peplies J."/>
            <person name="Huws S.A."/>
            <person name="Newbold C.J."/>
            <person name="Golyshin P.N."/>
            <person name="Simon M.A."/>
            <person name="Lopez G."/>
            <person name="Yakimov M.M."/>
            <person name="Ferrer M."/>
        </authorList>
    </citation>
    <scope>NUCLEOTIDE SEQUENCE</scope>
</reference>
<protein>
    <submittedName>
        <fullName evidence="1">Uncharacterized protein</fullName>
    </submittedName>
</protein>
<proteinExistence type="predicted"/>
<sequence>MHQEGNGFFELADATRAMQRCPAFETLFGRVTPRIDRYFRQAVCDDFSGNANGLF</sequence>
<dbReference type="AlphaFoldDB" id="J9CZS6"/>
<evidence type="ECO:0000313" key="1">
    <source>
        <dbReference type="EMBL" id="EJX05791.1"/>
    </source>
</evidence>
<comment type="caution">
    <text evidence="1">The sequence shown here is derived from an EMBL/GenBank/DDBJ whole genome shotgun (WGS) entry which is preliminary data.</text>
</comment>